<gene>
    <name evidence="2" type="ORF">GNZ12_24165</name>
</gene>
<reference evidence="2 3" key="1">
    <citation type="submission" date="2019-11" db="EMBL/GenBank/DDBJ databases">
        <title>Metabolism of dissolved organic matter in forest soils.</title>
        <authorList>
            <person name="Cyle K.T."/>
            <person name="Wilhelm R.C."/>
            <person name="Martinez C.E."/>
        </authorList>
    </citation>
    <scope>NUCLEOTIDE SEQUENCE [LARGE SCALE GENOMIC DNA]</scope>
    <source>
        <strain evidence="2 3">1N</strain>
    </source>
</reference>
<evidence type="ECO:0000313" key="3">
    <source>
        <dbReference type="Proteomes" id="UP000652198"/>
    </source>
</evidence>
<feature type="domain" description="Bacteriophage T5 Orf172 DNA-binding" evidence="1">
    <location>
        <begin position="158"/>
        <end position="242"/>
    </location>
</feature>
<sequence length="244" mass="26635">MYRSRHSIHRAEITVNKPFEPSRAFCYSFARNQVLPQILVLPTVASGSSFRLADLAKPIIDAHLTLEQQATMVTVGGSGRQVSILQSVKHFVQQVAKNTGALISLGNGLFRAPTPADVSEDDLADADLEEAVLEGDDAEADTYDGHVYAFSFPALIKEGAPFPIKVGKATGDVDKRVEVQCKGSATFDNPVILGRWQVKRVGAVESAIHKVLQSRGKWRENAPGTEWFDTTIEEIQSIVTFIAN</sequence>
<organism evidence="2 3">
    <name type="scientific">Paraburkholderia solitsugae</name>
    <dbReference type="NCBI Taxonomy" id="2675748"/>
    <lineage>
        <taxon>Bacteria</taxon>
        <taxon>Pseudomonadati</taxon>
        <taxon>Pseudomonadota</taxon>
        <taxon>Betaproteobacteria</taxon>
        <taxon>Burkholderiales</taxon>
        <taxon>Burkholderiaceae</taxon>
        <taxon>Paraburkholderia</taxon>
    </lineage>
</organism>
<keyword evidence="3" id="KW-1185">Reference proteome</keyword>
<dbReference type="Proteomes" id="UP000652198">
    <property type="component" value="Unassembled WGS sequence"/>
</dbReference>
<dbReference type="EMBL" id="WOEY01000092">
    <property type="protein sequence ID" value="NPT44349.1"/>
    <property type="molecule type" value="Genomic_DNA"/>
</dbReference>
<protein>
    <recommendedName>
        <fullName evidence="1">Bacteriophage T5 Orf172 DNA-binding domain-containing protein</fullName>
    </recommendedName>
</protein>
<dbReference type="Pfam" id="PF10544">
    <property type="entry name" value="T5orf172"/>
    <property type="match status" value="1"/>
</dbReference>
<comment type="caution">
    <text evidence="2">The sequence shown here is derived from an EMBL/GenBank/DDBJ whole genome shotgun (WGS) entry which is preliminary data.</text>
</comment>
<evidence type="ECO:0000313" key="2">
    <source>
        <dbReference type="EMBL" id="NPT44349.1"/>
    </source>
</evidence>
<dbReference type="InterPro" id="IPR018306">
    <property type="entry name" value="Phage_T5_Orf172_DNA-bd"/>
</dbReference>
<proteinExistence type="predicted"/>
<accession>A0ABX2BU06</accession>
<evidence type="ECO:0000259" key="1">
    <source>
        <dbReference type="SMART" id="SM00974"/>
    </source>
</evidence>
<name>A0ABX2BU06_9BURK</name>
<dbReference type="SMART" id="SM00974">
    <property type="entry name" value="T5orf172"/>
    <property type="match status" value="1"/>
</dbReference>